<name>A0AAU7AUI4_9ACTN</name>
<dbReference type="AlphaFoldDB" id="A0AAU7AUI4"/>
<accession>A0AAU7AUI4</accession>
<reference evidence="1" key="1">
    <citation type="submission" date="2022-12" db="EMBL/GenBank/DDBJ databases">
        <title>Paraconexibacter alkalitolerans sp. nov. and Baekduia alba sp. nov., isolated from soil and emended description of the genera Paraconexibacter (Chun et al., 2020) and Baekduia (An et al., 2020).</title>
        <authorList>
            <person name="Vieira S."/>
            <person name="Huber K.J."/>
            <person name="Geppert A."/>
            <person name="Wolf J."/>
            <person name="Neumann-Schaal M."/>
            <person name="Muesken M."/>
            <person name="Overmann J."/>
        </authorList>
    </citation>
    <scope>NUCLEOTIDE SEQUENCE</scope>
    <source>
        <strain evidence="1">AEG42_29</strain>
    </source>
</reference>
<proteinExistence type="predicted"/>
<sequence length="145" mass="15548">MSPDGRLTVLRPREASILAALTDAFVAPAPPLPHVRDTDTAFAADANLQAAPQANRLLLRAGLLAIEVAPLALGFGARLRRLDPAARTAALDRLERGPAAPLLKGLRTLAHLSYYGDPAVMRLLGYDADAVVARAADLRARERRW</sequence>
<organism evidence="1">
    <name type="scientific">Paraconexibacter sp. AEG42_29</name>
    <dbReference type="NCBI Taxonomy" id="2997339"/>
    <lineage>
        <taxon>Bacteria</taxon>
        <taxon>Bacillati</taxon>
        <taxon>Actinomycetota</taxon>
        <taxon>Thermoleophilia</taxon>
        <taxon>Solirubrobacterales</taxon>
        <taxon>Paraconexibacteraceae</taxon>
        <taxon>Paraconexibacter</taxon>
    </lineage>
</organism>
<evidence type="ECO:0000313" key="1">
    <source>
        <dbReference type="EMBL" id="XAY05287.1"/>
    </source>
</evidence>
<gene>
    <name evidence="1" type="ORF">DSM112329_02135</name>
</gene>
<dbReference type="KEGG" id="parq:DSM112329_02135"/>
<dbReference type="EMBL" id="CP114014">
    <property type="protein sequence ID" value="XAY05287.1"/>
    <property type="molecule type" value="Genomic_DNA"/>
</dbReference>
<dbReference type="RefSeq" id="WP_354701799.1">
    <property type="nucleotide sequence ID" value="NZ_CP114014.1"/>
</dbReference>
<protein>
    <submittedName>
        <fullName evidence="1">Uncharacterized protein</fullName>
    </submittedName>
</protein>